<protein>
    <submittedName>
        <fullName evidence="2">N-acetyltransferase</fullName>
    </submittedName>
</protein>
<dbReference type="GO" id="GO:0016747">
    <property type="term" value="F:acyltransferase activity, transferring groups other than amino-acyl groups"/>
    <property type="evidence" value="ECO:0007669"/>
    <property type="project" value="InterPro"/>
</dbReference>
<dbReference type="PANTHER" id="PTHR43415:SF3">
    <property type="entry name" value="GNAT-FAMILY ACETYLTRANSFERASE"/>
    <property type="match status" value="1"/>
</dbReference>
<reference evidence="2" key="1">
    <citation type="submission" date="2020-10" db="EMBL/GenBank/DDBJ databases">
        <title>Taxonomic study of unclassified bacteria belonging to the class Ktedonobacteria.</title>
        <authorList>
            <person name="Yabe S."/>
            <person name="Wang C.M."/>
            <person name="Zheng Y."/>
            <person name="Sakai Y."/>
            <person name="Cavaletti L."/>
            <person name="Monciardini P."/>
            <person name="Donadio S."/>
        </authorList>
    </citation>
    <scope>NUCLEOTIDE SEQUENCE</scope>
    <source>
        <strain evidence="2">ID150040</strain>
    </source>
</reference>
<keyword evidence="3" id="KW-1185">Reference proteome</keyword>
<dbReference type="SUPFAM" id="SSF55729">
    <property type="entry name" value="Acyl-CoA N-acyltransferases (Nat)"/>
    <property type="match status" value="1"/>
</dbReference>
<dbReference type="RefSeq" id="WP_220208103.1">
    <property type="nucleotide sequence ID" value="NZ_BNJK01000001.1"/>
</dbReference>
<evidence type="ECO:0000313" key="3">
    <source>
        <dbReference type="Proteomes" id="UP000597444"/>
    </source>
</evidence>
<evidence type="ECO:0000313" key="2">
    <source>
        <dbReference type="EMBL" id="GHO97567.1"/>
    </source>
</evidence>
<sequence length="153" mass="17649">MQFALKKMQQEDAHQIASWHYPPPYDFYDVEQDQEDLAELLDPQSWQVSYYSVFNEANELVGFFTFKQEGQTIEVGLGLRPDLTGKGLGRAFLLAGLTFGQEHFSVSVWSLSVATFNRRAIHLYEQIGFTPLDTFMQHTNGGEYEFLRMVRPV</sequence>
<dbReference type="Proteomes" id="UP000597444">
    <property type="component" value="Unassembled WGS sequence"/>
</dbReference>
<accession>A0A8J3N3Y5</accession>
<dbReference type="Pfam" id="PF00583">
    <property type="entry name" value="Acetyltransf_1"/>
    <property type="match status" value="1"/>
</dbReference>
<organism evidence="2 3">
    <name type="scientific">Reticulibacter mediterranei</name>
    <dbReference type="NCBI Taxonomy" id="2778369"/>
    <lineage>
        <taxon>Bacteria</taxon>
        <taxon>Bacillati</taxon>
        <taxon>Chloroflexota</taxon>
        <taxon>Ktedonobacteria</taxon>
        <taxon>Ktedonobacterales</taxon>
        <taxon>Reticulibacteraceae</taxon>
        <taxon>Reticulibacter</taxon>
    </lineage>
</organism>
<comment type="caution">
    <text evidence="2">The sequence shown here is derived from an EMBL/GenBank/DDBJ whole genome shotgun (WGS) entry which is preliminary data.</text>
</comment>
<evidence type="ECO:0000259" key="1">
    <source>
        <dbReference type="PROSITE" id="PS51186"/>
    </source>
</evidence>
<dbReference type="PROSITE" id="PS51186">
    <property type="entry name" value="GNAT"/>
    <property type="match status" value="1"/>
</dbReference>
<name>A0A8J3N3Y5_9CHLR</name>
<dbReference type="InterPro" id="IPR016181">
    <property type="entry name" value="Acyl_CoA_acyltransferase"/>
</dbReference>
<dbReference type="EMBL" id="BNJK01000001">
    <property type="protein sequence ID" value="GHO97567.1"/>
    <property type="molecule type" value="Genomic_DNA"/>
</dbReference>
<dbReference type="InterPro" id="IPR000182">
    <property type="entry name" value="GNAT_dom"/>
</dbReference>
<dbReference type="PANTHER" id="PTHR43415">
    <property type="entry name" value="SPERMIDINE N(1)-ACETYLTRANSFERASE"/>
    <property type="match status" value="1"/>
</dbReference>
<feature type="domain" description="N-acetyltransferase" evidence="1">
    <location>
        <begin position="3"/>
        <end position="153"/>
    </location>
</feature>
<dbReference type="Gene3D" id="3.40.630.30">
    <property type="match status" value="1"/>
</dbReference>
<gene>
    <name evidence="2" type="ORF">KSF_076150</name>
</gene>
<proteinExistence type="predicted"/>
<dbReference type="AlphaFoldDB" id="A0A8J3N3Y5"/>